<dbReference type="AlphaFoldDB" id="A0A1W1E2U1"/>
<gene>
    <name evidence="1" type="ORF">MNB_SUP05-SYMBIONT-7-808</name>
</gene>
<organism evidence="1">
    <name type="scientific">hydrothermal vent metagenome</name>
    <dbReference type="NCBI Taxonomy" id="652676"/>
    <lineage>
        <taxon>unclassified sequences</taxon>
        <taxon>metagenomes</taxon>
        <taxon>ecological metagenomes</taxon>
    </lineage>
</organism>
<proteinExistence type="predicted"/>
<reference evidence="1" key="1">
    <citation type="submission" date="2016-10" db="EMBL/GenBank/DDBJ databases">
        <authorList>
            <person name="de Groot N.N."/>
        </authorList>
    </citation>
    <scope>NUCLEOTIDE SEQUENCE</scope>
</reference>
<sequence length="62" mass="7135">MVENCLVGFKFWVVFKGGQPQGFAPTIILGGWLQNSHMVLKLSVKGWVRACLFQYNSVFYFF</sequence>
<dbReference type="EMBL" id="FPIA01000028">
    <property type="protein sequence ID" value="SFV88290.1"/>
    <property type="molecule type" value="Genomic_DNA"/>
</dbReference>
<evidence type="ECO:0000313" key="1">
    <source>
        <dbReference type="EMBL" id="SFV88290.1"/>
    </source>
</evidence>
<accession>A0A1W1E2U1</accession>
<name>A0A1W1E2U1_9ZZZZ</name>
<protein>
    <submittedName>
        <fullName evidence="1">Uncharacterized protein</fullName>
    </submittedName>
</protein>